<feature type="transmembrane region" description="Helical" evidence="7">
    <location>
        <begin position="78"/>
        <end position="96"/>
    </location>
</feature>
<dbReference type="PANTHER" id="PTHR22950">
    <property type="entry name" value="AMINO ACID TRANSPORTER"/>
    <property type="match status" value="1"/>
</dbReference>
<feature type="transmembrane region" description="Helical" evidence="7">
    <location>
        <begin position="375"/>
        <end position="402"/>
    </location>
</feature>
<feature type="transmembrane region" description="Helical" evidence="7">
    <location>
        <begin position="157"/>
        <end position="175"/>
    </location>
</feature>
<evidence type="ECO:0000313" key="10">
    <source>
        <dbReference type="Proteomes" id="UP000193986"/>
    </source>
</evidence>
<evidence type="ECO:0000256" key="2">
    <source>
        <dbReference type="ARBA" id="ARBA00008066"/>
    </source>
</evidence>
<feature type="region of interest" description="Disordered" evidence="6">
    <location>
        <begin position="1"/>
        <end position="22"/>
    </location>
</feature>
<comment type="subcellular location">
    <subcellularLocation>
        <location evidence="1">Membrane</location>
        <topology evidence="1">Multi-pass membrane protein</topology>
    </subcellularLocation>
</comment>
<evidence type="ECO:0000256" key="5">
    <source>
        <dbReference type="ARBA" id="ARBA00023136"/>
    </source>
</evidence>
<feature type="transmembrane region" description="Helical" evidence="7">
    <location>
        <begin position="182"/>
        <end position="202"/>
    </location>
</feature>
<keyword evidence="4 7" id="KW-1133">Transmembrane helix</keyword>
<feature type="transmembrane region" description="Helical" evidence="7">
    <location>
        <begin position="309"/>
        <end position="330"/>
    </location>
</feature>
<feature type="transmembrane region" description="Helical" evidence="7">
    <location>
        <begin position="52"/>
        <end position="72"/>
    </location>
</feature>
<comment type="similarity">
    <text evidence="2">Belongs to the amino acid/polyamine transporter 2 family.</text>
</comment>
<sequence length="463" mass="49980">MSDYEDKKEDTQTYVQSGDHHPHAGDDEFEVFKHVEGGVNYRTVGWFRASVIFLKVIFATGVLSIPSAMVALGSVGGALNVLGWSLINTYTALVLGRFRNRHAGCHTVADMAYHVGGPIFREAVGIIYLIAYVLCAGSGILGVSIGINALSDHAACTVVWTLIATIVVAAGASFPKFHQIGWLTWAGFLSIFTAVLIVVIGVTTRDRPYAAPATGDYELGYYAVPPIPATFIQGVTASVTIFVSSAGTSAFIPVISEMKRPQDYRKSLLTCMIFVTAAYLAFSLVVYRWCGQYVASPSLGSAGKTVEKVSYGIGLIGLAVSGVIYAHVGAKYLFVRILRNSRHLQQKTPTHWMVWLGCTFGLCAISFILAEAVPIFNYLVALTGSICFAPLALMLPAVYYFYDDYDKIRTGTMVEKFEWVCNVAIFCLGLFFLGSGTYAVAESIKAAYADGQIGSAFTCANNA</sequence>
<dbReference type="GO" id="GO:0015179">
    <property type="term" value="F:L-amino acid transmembrane transporter activity"/>
    <property type="evidence" value="ECO:0007669"/>
    <property type="project" value="TreeGrafter"/>
</dbReference>
<feature type="transmembrane region" description="Helical" evidence="7">
    <location>
        <begin position="126"/>
        <end position="151"/>
    </location>
</feature>
<dbReference type="PANTHER" id="PTHR22950:SF697">
    <property type="entry name" value="AMINO ACID TRANSPORTER (EUROFUNG)"/>
    <property type="match status" value="1"/>
</dbReference>
<gene>
    <name evidence="9" type="ORF">BCR39DRAFT_93080</name>
</gene>
<dbReference type="EMBL" id="MCFC01000015">
    <property type="protein sequence ID" value="ORY31432.1"/>
    <property type="molecule type" value="Genomic_DNA"/>
</dbReference>
<keyword evidence="3 7" id="KW-0812">Transmembrane</keyword>
<evidence type="ECO:0000256" key="6">
    <source>
        <dbReference type="SAM" id="MobiDB-lite"/>
    </source>
</evidence>
<organism evidence="9 10">
    <name type="scientific">Naematelia encephala</name>
    <dbReference type="NCBI Taxonomy" id="71784"/>
    <lineage>
        <taxon>Eukaryota</taxon>
        <taxon>Fungi</taxon>
        <taxon>Dikarya</taxon>
        <taxon>Basidiomycota</taxon>
        <taxon>Agaricomycotina</taxon>
        <taxon>Tremellomycetes</taxon>
        <taxon>Tremellales</taxon>
        <taxon>Naemateliaceae</taxon>
        <taxon>Naematelia</taxon>
    </lineage>
</organism>
<comment type="caution">
    <text evidence="9">The sequence shown here is derived from an EMBL/GenBank/DDBJ whole genome shotgun (WGS) entry which is preliminary data.</text>
</comment>
<keyword evidence="5 7" id="KW-0472">Membrane</keyword>
<feature type="transmembrane region" description="Helical" evidence="7">
    <location>
        <begin position="423"/>
        <end position="441"/>
    </location>
</feature>
<dbReference type="GO" id="GO:0016020">
    <property type="term" value="C:membrane"/>
    <property type="evidence" value="ECO:0007669"/>
    <property type="project" value="UniProtKB-SubCell"/>
</dbReference>
<dbReference type="Pfam" id="PF01490">
    <property type="entry name" value="Aa_trans"/>
    <property type="match status" value="1"/>
</dbReference>
<feature type="compositionally biased region" description="Basic and acidic residues" evidence="6">
    <location>
        <begin position="1"/>
        <end position="11"/>
    </location>
</feature>
<evidence type="ECO:0000313" key="9">
    <source>
        <dbReference type="EMBL" id="ORY31432.1"/>
    </source>
</evidence>
<accession>A0A1Y2B9B6</accession>
<evidence type="ECO:0000256" key="7">
    <source>
        <dbReference type="SAM" id="Phobius"/>
    </source>
</evidence>
<feature type="transmembrane region" description="Helical" evidence="7">
    <location>
        <begin position="267"/>
        <end position="289"/>
    </location>
</feature>
<feature type="domain" description="Amino acid transporter transmembrane" evidence="8">
    <location>
        <begin position="43"/>
        <end position="440"/>
    </location>
</feature>
<dbReference type="FunFam" id="1.20.1740.10:FF:000039">
    <property type="entry name" value="Neutral amino acid transporter (Eurofung)"/>
    <property type="match status" value="1"/>
</dbReference>
<dbReference type="OrthoDB" id="40134at2759"/>
<feature type="transmembrane region" description="Helical" evidence="7">
    <location>
        <begin position="231"/>
        <end position="255"/>
    </location>
</feature>
<keyword evidence="10" id="KW-1185">Reference proteome</keyword>
<feature type="transmembrane region" description="Helical" evidence="7">
    <location>
        <begin position="351"/>
        <end position="369"/>
    </location>
</feature>
<protein>
    <submittedName>
        <fullName evidence="9">Putative N amino acid transport system protein</fullName>
    </submittedName>
</protein>
<dbReference type="AlphaFoldDB" id="A0A1Y2B9B6"/>
<reference evidence="9 10" key="1">
    <citation type="submission" date="2016-07" db="EMBL/GenBank/DDBJ databases">
        <title>Pervasive Adenine N6-methylation of Active Genes in Fungi.</title>
        <authorList>
            <consortium name="DOE Joint Genome Institute"/>
            <person name="Mondo S.J."/>
            <person name="Dannebaum R.O."/>
            <person name="Kuo R.C."/>
            <person name="Labutti K."/>
            <person name="Haridas S."/>
            <person name="Kuo A."/>
            <person name="Salamov A."/>
            <person name="Ahrendt S.R."/>
            <person name="Lipzen A."/>
            <person name="Sullivan W."/>
            <person name="Andreopoulos W.B."/>
            <person name="Clum A."/>
            <person name="Lindquist E."/>
            <person name="Daum C."/>
            <person name="Ramamoorthy G.K."/>
            <person name="Gryganskyi A."/>
            <person name="Culley D."/>
            <person name="Magnuson J.K."/>
            <person name="James T.Y."/>
            <person name="O'Malley M.A."/>
            <person name="Stajich J.E."/>
            <person name="Spatafora J.W."/>
            <person name="Visel A."/>
            <person name="Grigoriev I.V."/>
        </authorList>
    </citation>
    <scope>NUCLEOTIDE SEQUENCE [LARGE SCALE GENOMIC DNA]</scope>
    <source>
        <strain evidence="9 10">68-887.2</strain>
    </source>
</reference>
<proteinExistence type="inferred from homology"/>
<evidence type="ECO:0000256" key="1">
    <source>
        <dbReference type="ARBA" id="ARBA00004141"/>
    </source>
</evidence>
<dbReference type="InParanoid" id="A0A1Y2B9B6"/>
<name>A0A1Y2B9B6_9TREE</name>
<dbReference type="InterPro" id="IPR013057">
    <property type="entry name" value="AA_transpt_TM"/>
</dbReference>
<evidence type="ECO:0000259" key="8">
    <source>
        <dbReference type="Pfam" id="PF01490"/>
    </source>
</evidence>
<evidence type="ECO:0000256" key="4">
    <source>
        <dbReference type="ARBA" id="ARBA00022989"/>
    </source>
</evidence>
<evidence type="ECO:0000256" key="3">
    <source>
        <dbReference type="ARBA" id="ARBA00022692"/>
    </source>
</evidence>
<dbReference type="STRING" id="71784.A0A1Y2B9B6"/>
<dbReference type="Proteomes" id="UP000193986">
    <property type="component" value="Unassembled WGS sequence"/>
</dbReference>